<protein>
    <submittedName>
        <fullName evidence="1">Uncharacterized protein</fullName>
    </submittedName>
</protein>
<dbReference type="Proteomes" id="UP000238479">
    <property type="component" value="Chromosome 2"/>
</dbReference>
<reference evidence="1 2" key="1">
    <citation type="journal article" date="2018" name="Nat. Genet.">
        <title>The Rosa genome provides new insights in the design of modern roses.</title>
        <authorList>
            <person name="Bendahmane M."/>
        </authorList>
    </citation>
    <scope>NUCLEOTIDE SEQUENCE [LARGE SCALE GENOMIC DNA]</scope>
    <source>
        <strain evidence="2">cv. Old Blush</strain>
    </source>
</reference>
<dbReference type="Gramene" id="PRQ51128">
    <property type="protein sequence ID" value="PRQ51128"/>
    <property type="gene ID" value="RchiOBHm_Chr2g0140931"/>
</dbReference>
<evidence type="ECO:0000313" key="1">
    <source>
        <dbReference type="EMBL" id="PRQ51128.1"/>
    </source>
</evidence>
<dbReference type="AlphaFoldDB" id="A0A2P6RXF9"/>
<keyword evidence="2" id="KW-1185">Reference proteome</keyword>
<dbReference type="EMBL" id="PDCK01000040">
    <property type="protein sequence ID" value="PRQ51128.1"/>
    <property type="molecule type" value="Genomic_DNA"/>
</dbReference>
<sequence length="61" mass="6485">MDGTTTSATVKVVVHVLSSRTLRLIQTHIPLLHGQLAQHGQMGFLAPGHNGVLIATLISMD</sequence>
<gene>
    <name evidence="1" type="ORF">RchiOBHm_Chr2g0140931</name>
</gene>
<comment type="caution">
    <text evidence="1">The sequence shown here is derived from an EMBL/GenBank/DDBJ whole genome shotgun (WGS) entry which is preliminary data.</text>
</comment>
<name>A0A2P6RXF9_ROSCH</name>
<proteinExistence type="predicted"/>
<accession>A0A2P6RXF9</accession>
<evidence type="ECO:0000313" key="2">
    <source>
        <dbReference type="Proteomes" id="UP000238479"/>
    </source>
</evidence>
<organism evidence="1 2">
    <name type="scientific">Rosa chinensis</name>
    <name type="common">China rose</name>
    <dbReference type="NCBI Taxonomy" id="74649"/>
    <lineage>
        <taxon>Eukaryota</taxon>
        <taxon>Viridiplantae</taxon>
        <taxon>Streptophyta</taxon>
        <taxon>Embryophyta</taxon>
        <taxon>Tracheophyta</taxon>
        <taxon>Spermatophyta</taxon>
        <taxon>Magnoliopsida</taxon>
        <taxon>eudicotyledons</taxon>
        <taxon>Gunneridae</taxon>
        <taxon>Pentapetalae</taxon>
        <taxon>rosids</taxon>
        <taxon>fabids</taxon>
        <taxon>Rosales</taxon>
        <taxon>Rosaceae</taxon>
        <taxon>Rosoideae</taxon>
        <taxon>Rosoideae incertae sedis</taxon>
        <taxon>Rosa</taxon>
    </lineage>
</organism>